<evidence type="ECO:0000313" key="1">
    <source>
        <dbReference type="EMBL" id="EWT01358.1"/>
    </source>
</evidence>
<dbReference type="OrthoDB" id="4467712at2"/>
<sequence length="83" mass="8961">MSIEQWWPALQPSTREWLIANNGDVVPPHVVEEIARAGGDVTSDAWWVGQKGPSGFSLSDAAIDWVEAVANGETPEAPGPDHR</sequence>
<gene>
    <name evidence="1" type="ORF">N865_08530</name>
</gene>
<protein>
    <submittedName>
        <fullName evidence="1">Uncharacterized protein</fullName>
    </submittedName>
</protein>
<proteinExistence type="predicted"/>
<name>W9G946_9MICO</name>
<accession>W9G946</accession>
<dbReference type="AlphaFoldDB" id="W9G946"/>
<dbReference type="RefSeq" id="WP_034806040.1">
    <property type="nucleotide sequence ID" value="NZ_AWSA01000023.1"/>
</dbReference>
<dbReference type="EMBL" id="AWSA01000023">
    <property type="protein sequence ID" value="EWT01358.1"/>
    <property type="molecule type" value="Genomic_DNA"/>
</dbReference>
<evidence type="ECO:0000313" key="2">
    <source>
        <dbReference type="Proteomes" id="UP000019489"/>
    </source>
</evidence>
<reference evidence="1 2" key="1">
    <citation type="submission" date="2013-08" db="EMBL/GenBank/DDBJ databases">
        <title>Intrasporangium oryzae NRRL B-24470.</title>
        <authorList>
            <person name="Liu H."/>
            <person name="Wang G."/>
        </authorList>
    </citation>
    <scope>NUCLEOTIDE SEQUENCE [LARGE SCALE GENOMIC DNA]</scope>
    <source>
        <strain evidence="1 2">NRRL B-24470</strain>
    </source>
</reference>
<comment type="caution">
    <text evidence="1">The sequence shown here is derived from an EMBL/GenBank/DDBJ whole genome shotgun (WGS) entry which is preliminary data.</text>
</comment>
<dbReference type="eggNOG" id="ENOG5034CCR">
    <property type="taxonomic scope" value="Bacteria"/>
</dbReference>
<organism evidence="1 2">
    <name type="scientific">Intrasporangium oryzae NRRL B-24470</name>
    <dbReference type="NCBI Taxonomy" id="1386089"/>
    <lineage>
        <taxon>Bacteria</taxon>
        <taxon>Bacillati</taxon>
        <taxon>Actinomycetota</taxon>
        <taxon>Actinomycetes</taxon>
        <taxon>Micrococcales</taxon>
        <taxon>Intrasporangiaceae</taxon>
        <taxon>Intrasporangium</taxon>
    </lineage>
</organism>
<keyword evidence="2" id="KW-1185">Reference proteome</keyword>
<dbReference type="Proteomes" id="UP000019489">
    <property type="component" value="Unassembled WGS sequence"/>
</dbReference>
<dbReference type="STRING" id="1386089.N865_08530"/>